<dbReference type="EMBL" id="BAABWN010000007">
    <property type="protein sequence ID" value="GAA6168548.1"/>
    <property type="molecule type" value="Genomic_DNA"/>
</dbReference>
<protein>
    <submittedName>
        <fullName evidence="2">Uncharacterized protein</fullName>
    </submittedName>
</protein>
<organism evidence="2 3">
    <name type="scientific">Sessilibacter corallicola</name>
    <dbReference type="NCBI Taxonomy" id="2904075"/>
    <lineage>
        <taxon>Bacteria</taxon>
        <taxon>Pseudomonadati</taxon>
        <taxon>Pseudomonadota</taxon>
        <taxon>Gammaproteobacteria</taxon>
        <taxon>Cellvibrionales</taxon>
        <taxon>Cellvibrionaceae</taxon>
        <taxon>Sessilibacter</taxon>
    </lineage>
</organism>
<feature type="chain" id="PRO_5047205303" evidence="1">
    <location>
        <begin position="25"/>
        <end position="125"/>
    </location>
</feature>
<comment type="caution">
    <text evidence="2">The sequence shown here is derived from an EMBL/GenBank/DDBJ whole genome shotgun (WGS) entry which is preliminary data.</text>
</comment>
<accession>A0ABQ0AAG6</accession>
<gene>
    <name evidence="2" type="ORF">NBRC116591_23590</name>
</gene>
<name>A0ABQ0AAG6_9GAMM</name>
<proteinExistence type="predicted"/>
<keyword evidence="1" id="KW-0732">Signal</keyword>
<reference evidence="2 3" key="1">
    <citation type="submission" date="2024-04" db="EMBL/GenBank/DDBJ databases">
        <title>Draft genome sequence of Sessilibacter corallicola NBRC 116591.</title>
        <authorList>
            <person name="Miyakawa T."/>
            <person name="Kusuya Y."/>
            <person name="Miura T."/>
        </authorList>
    </citation>
    <scope>NUCLEOTIDE SEQUENCE [LARGE SCALE GENOMIC DNA]</scope>
    <source>
        <strain evidence="2 3">KU-00831-HH</strain>
    </source>
</reference>
<evidence type="ECO:0000256" key="1">
    <source>
        <dbReference type="SAM" id="SignalP"/>
    </source>
</evidence>
<dbReference type="RefSeq" id="WP_353303272.1">
    <property type="nucleotide sequence ID" value="NZ_BAABWN010000007.1"/>
</dbReference>
<keyword evidence="3" id="KW-1185">Reference proteome</keyword>
<evidence type="ECO:0000313" key="3">
    <source>
        <dbReference type="Proteomes" id="UP001465153"/>
    </source>
</evidence>
<evidence type="ECO:0000313" key="2">
    <source>
        <dbReference type="EMBL" id="GAA6168548.1"/>
    </source>
</evidence>
<dbReference type="Proteomes" id="UP001465153">
    <property type="component" value="Unassembled WGS sequence"/>
</dbReference>
<feature type="signal peptide" evidence="1">
    <location>
        <begin position="1"/>
        <end position="24"/>
    </location>
</feature>
<sequence length="125" mass="13734">MNPAIVKKSFILMTLLVYVAQVFAVSASTDFLVTDASNGSQNAHSSMMLDPSMSDCHDQSDTASSSSMPCCYDESLCDAEYCSVHFSLLGTTIKLEIHSLADYVTFYLTESISFFLSELFRPPQS</sequence>